<dbReference type="EMBL" id="PPCX01000010">
    <property type="protein sequence ID" value="PQL12098.1"/>
    <property type="molecule type" value="Genomic_DNA"/>
</dbReference>
<organism evidence="1 2">
    <name type="scientific">Veillonella rogosae JCM 15642</name>
    <dbReference type="NCBI Taxonomy" id="1298595"/>
    <lineage>
        <taxon>Bacteria</taxon>
        <taxon>Bacillati</taxon>
        <taxon>Bacillota</taxon>
        <taxon>Negativicutes</taxon>
        <taxon>Veillonellales</taxon>
        <taxon>Veillonellaceae</taxon>
        <taxon>Veillonella</taxon>
    </lineage>
</organism>
<sequence length="69" mass="8145">MTTKEWTSVTDLGKIFDIGRTKTTELVHQMEIDPEYRDNVISFSHRKKSVNIEAFKAYLVNKVSRKWVK</sequence>
<proteinExistence type="predicted"/>
<name>A0ABX5BX76_9FIRM</name>
<dbReference type="Proteomes" id="UP000238774">
    <property type="component" value="Unassembled WGS sequence"/>
</dbReference>
<accession>A0ABX5BX76</accession>
<protein>
    <recommendedName>
        <fullName evidence="3">DNA-binding protein</fullName>
    </recommendedName>
</protein>
<gene>
    <name evidence="1" type="ORF">VRHSUH09_06680</name>
</gene>
<comment type="caution">
    <text evidence="1">The sequence shown here is derived from an EMBL/GenBank/DDBJ whole genome shotgun (WGS) entry which is preliminary data.</text>
</comment>
<dbReference type="RefSeq" id="WP_054747136.1">
    <property type="nucleotide sequence ID" value="NZ_BBDV01000002.1"/>
</dbReference>
<evidence type="ECO:0000313" key="2">
    <source>
        <dbReference type="Proteomes" id="UP000238774"/>
    </source>
</evidence>
<evidence type="ECO:0008006" key="3">
    <source>
        <dbReference type="Google" id="ProtNLM"/>
    </source>
</evidence>
<keyword evidence="2" id="KW-1185">Reference proteome</keyword>
<reference evidence="1 2" key="1">
    <citation type="submission" date="2018-01" db="EMBL/GenBank/DDBJ databases">
        <title>Draft genome sequences of clinical isolates and type strains of oral Veillonella including Veillonella infantum sp., nov.</title>
        <authorList>
            <person name="Mashima I."/>
            <person name="Liao Y.-C."/>
            <person name="Sabharwal A."/>
            <person name="Haase E.M."/>
            <person name="Nakazawa F."/>
            <person name="Scannapieco F.A."/>
        </authorList>
    </citation>
    <scope>NUCLEOTIDE SEQUENCE [LARGE SCALE GENOMIC DNA]</scope>
    <source>
        <strain evidence="1 2">JCM 15642</strain>
    </source>
</reference>
<evidence type="ECO:0000313" key="1">
    <source>
        <dbReference type="EMBL" id="PQL12098.1"/>
    </source>
</evidence>